<name>A0ABQ1I986_9PROT</name>
<keyword evidence="5" id="KW-0143">Chaperone</keyword>
<dbReference type="PANTHER" id="PTHR34773:SF1">
    <property type="entry name" value="FLAGELLAR SECRETION CHAPERONE FLIS"/>
    <property type="match status" value="1"/>
</dbReference>
<sequence>MNNPYGASAQTYRIQSVMTASPAQRVAMLYDRAITWLLEAKAAIERGDVRARHTANDRAGEIINHLRATLDMNRGAEIAANLDRLYRFMLTRMIQIDLRNDAKAADDVIGLLRPLAEAWHALDAQMVAEAGAAGRTAGQQGYGQGTATGQTRITATA</sequence>
<dbReference type="InterPro" id="IPR036584">
    <property type="entry name" value="FliS_sf"/>
</dbReference>
<evidence type="ECO:0000256" key="5">
    <source>
        <dbReference type="ARBA" id="ARBA00023186"/>
    </source>
</evidence>
<comment type="subcellular location">
    <subcellularLocation>
        <location evidence="1">Cytoplasm</location>
        <location evidence="1">Cytosol</location>
    </subcellularLocation>
</comment>
<keyword evidence="3" id="KW-0963">Cytoplasm</keyword>
<evidence type="ECO:0000256" key="6">
    <source>
        <dbReference type="SAM" id="MobiDB-lite"/>
    </source>
</evidence>
<dbReference type="InterPro" id="IPR003713">
    <property type="entry name" value="FliS"/>
</dbReference>
<comment type="caution">
    <text evidence="7">The sequence shown here is derived from an EMBL/GenBank/DDBJ whole genome shotgun (WGS) entry which is preliminary data.</text>
</comment>
<dbReference type="Gene3D" id="1.20.120.340">
    <property type="entry name" value="Flagellar protein FliS"/>
    <property type="match status" value="1"/>
</dbReference>
<evidence type="ECO:0000256" key="4">
    <source>
        <dbReference type="ARBA" id="ARBA00022795"/>
    </source>
</evidence>
<evidence type="ECO:0000256" key="1">
    <source>
        <dbReference type="ARBA" id="ARBA00004514"/>
    </source>
</evidence>
<proteinExistence type="inferred from homology"/>
<keyword evidence="8" id="KW-1185">Reference proteome</keyword>
<evidence type="ECO:0000256" key="3">
    <source>
        <dbReference type="ARBA" id="ARBA00022490"/>
    </source>
</evidence>
<feature type="region of interest" description="Disordered" evidence="6">
    <location>
        <begin position="136"/>
        <end position="157"/>
    </location>
</feature>
<keyword evidence="4" id="KW-1005">Bacterial flagellum biogenesis</keyword>
<dbReference type="Pfam" id="PF02561">
    <property type="entry name" value="FliS"/>
    <property type="match status" value="1"/>
</dbReference>
<evidence type="ECO:0000313" key="7">
    <source>
        <dbReference type="EMBL" id="GGB26065.1"/>
    </source>
</evidence>
<dbReference type="SUPFAM" id="SSF101116">
    <property type="entry name" value="Flagellar export chaperone FliS"/>
    <property type="match status" value="1"/>
</dbReference>
<evidence type="ECO:0000256" key="2">
    <source>
        <dbReference type="ARBA" id="ARBA00008787"/>
    </source>
</evidence>
<protein>
    <recommendedName>
        <fullName evidence="9">Flagellar export chaperone FliS</fullName>
    </recommendedName>
</protein>
<organism evidence="7 8">
    <name type="scientific">Tistrella bauzanensis</name>
    <dbReference type="NCBI Taxonomy" id="657419"/>
    <lineage>
        <taxon>Bacteria</taxon>
        <taxon>Pseudomonadati</taxon>
        <taxon>Pseudomonadota</taxon>
        <taxon>Alphaproteobacteria</taxon>
        <taxon>Geminicoccales</taxon>
        <taxon>Geminicoccaceae</taxon>
        <taxon>Tistrella</taxon>
    </lineage>
</organism>
<dbReference type="PANTHER" id="PTHR34773">
    <property type="entry name" value="FLAGELLAR SECRETION CHAPERONE FLIS"/>
    <property type="match status" value="1"/>
</dbReference>
<dbReference type="RefSeq" id="WP_188574364.1">
    <property type="nucleotide sequence ID" value="NZ_BMDZ01000002.1"/>
</dbReference>
<dbReference type="EMBL" id="BMDZ01000002">
    <property type="protein sequence ID" value="GGB26065.1"/>
    <property type="molecule type" value="Genomic_DNA"/>
</dbReference>
<comment type="similarity">
    <text evidence="2">Belongs to the FliS family.</text>
</comment>
<dbReference type="CDD" id="cd16098">
    <property type="entry name" value="FliS"/>
    <property type="match status" value="1"/>
</dbReference>
<evidence type="ECO:0000313" key="8">
    <source>
        <dbReference type="Proteomes" id="UP000603352"/>
    </source>
</evidence>
<accession>A0ABQ1I986</accession>
<evidence type="ECO:0008006" key="9">
    <source>
        <dbReference type="Google" id="ProtNLM"/>
    </source>
</evidence>
<gene>
    <name evidence="7" type="ORF">GCM10011505_04130</name>
</gene>
<dbReference type="Proteomes" id="UP000603352">
    <property type="component" value="Unassembled WGS sequence"/>
</dbReference>
<reference evidence="8" key="1">
    <citation type="journal article" date="2019" name="Int. J. Syst. Evol. Microbiol.">
        <title>The Global Catalogue of Microorganisms (GCM) 10K type strain sequencing project: providing services to taxonomists for standard genome sequencing and annotation.</title>
        <authorList>
            <consortium name="The Broad Institute Genomics Platform"/>
            <consortium name="The Broad Institute Genome Sequencing Center for Infectious Disease"/>
            <person name="Wu L."/>
            <person name="Ma J."/>
        </authorList>
    </citation>
    <scope>NUCLEOTIDE SEQUENCE [LARGE SCALE GENOMIC DNA]</scope>
    <source>
        <strain evidence="8">CGMCC 1.10188</strain>
    </source>
</reference>
<dbReference type="NCBIfam" id="TIGR00208">
    <property type="entry name" value="fliS"/>
    <property type="match status" value="1"/>
</dbReference>